<keyword evidence="11" id="KW-1185">Reference proteome</keyword>
<dbReference type="InterPro" id="IPR004614">
    <property type="entry name" value="P_AcTrfase"/>
</dbReference>
<evidence type="ECO:0000313" key="11">
    <source>
        <dbReference type="Proteomes" id="UP000004121"/>
    </source>
</evidence>
<comment type="similarity">
    <text evidence="3">Belongs to the phosphate acetyltransferase and butyryltransferase family.</text>
</comment>
<dbReference type="Pfam" id="PF01515">
    <property type="entry name" value="PTA_PTB"/>
    <property type="match status" value="1"/>
</dbReference>
<evidence type="ECO:0000256" key="1">
    <source>
        <dbReference type="ARBA" id="ARBA00000705"/>
    </source>
</evidence>
<evidence type="ECO:0000256" key="2">
    <source>
        <dbReference type="ARBA" id="ARBA00004989"/>
    </source>
</evidence>
<evidence type="ECO:0000256" key="4">
    <source>
        <dbReference type="ARBA" id="ARBA00012707"/>
    </source>
</evidence>
<dbReference type="SUPFAM" id="SSF53659">
    <property type="entry name" value="Isocitrate/Isopropylmalate dehydrogenase-like"/>
    <property type="match status" value="1"/>
</dbReference>
<organism evidence="10 11">
    <name type="scientific">Oribacterium sinus F0268</name>
    <dbReference type="NCBI Taxonomy" id="585501"/>
    <lineage>
        <taxon>Bacteria</taxon>
        <taxon>Bacillati</taxon>
        <taxon>Bacillota</taxon>
        <taxon>Clostridia</taxon>
        <taxon>Lachnospirales</taxon>
        <taxon>Lachnospiraceae</taxon>
        <taxon>Oribacterium</taxon>
    </lineage>
</organism>
<dbReference type="InterPro" id="IPR042113">
    <property type="entry name" value="P_AcTrfase_dom1"/>
</dbReference>
<comment type="pathway">
    <text evidence="2">Metabolic intermediate biosynthesis; acetyl-CoA biosynthesis; acetyl-CoA from acetate: step 2/2.</text>
</comment>
<dbReference type="eggNOG" id="COG0280">
    <property type="taxonomic scope" value="Bacteria"/>
</dbReference>
<dbReference type="AlphaFoldDB" id="C2KVS4"/>
<evidence type="ECO:0000256" key="8">
    <source>
        <dbReference type="ARBA" id="ARBA00031108"/>
    </source>
</evidence>
<evidence type="ECO:0000256" key="7">
    <source>
        <dbReference type="ARBA" id="ARBA00023315"/>
    </source>
</evidence>
<dbReference type="Proteomes" id="UP000004121">
    <property type="component" value="Unassembled WGS sequence"/>
</dbReference>
<evidence type="ECO:0000256" key="3">
    <source>
        <dbReference type="ARBA" id="ARBA00005656"/>
    </source>
</evidence>
<proteinExistence type="inferred from homology"/>
<dbReference type="HOGENOM" id="CLU_019723_0_1_9"/>
<dbReference type="PANTHER" id="PTHR43356:SF3">
    <property type="entry name" value="PHOSPHATE ACETYLTRANSFERASE"/>
    <property type="match status" value="1"/>
</dbReference>
<dbReference type="InParanoid" id="C2KVS4"/>
<dbReference type="InterPro" id="IPR042112">
    <property type="entry name" value="P_AcTrfase_dom2"/>
</dbReference>
<comment type="catalytic activity">
    <reaction evidence="1">
        <text>acetyl-CoA + phosphate = acetyl phosphate + CoA</text>
        <dbReference type="Rhea" id="RHEA:19521"/>
        <dbReference type="ChEBI" id="CHEBI:22191"/>
        <dbReference type="ChEBI" id="CHEBI:43474"/>
        <dbReference type="ChEBI" id="CHEBI:57287"/>
        <dbReference type="ChEBI" id="CHEBI:57288"/>
        <dbReference type="EC" id="2.3.1.8"/>
    </reaction>
</comment>
<dbReference type="InterPro" id="IPR002505">
    <property type="entry name" value="PTA_PTB"/>
</dbReference>
<evidence type="ECO:0000313" key="10">
    <source>
        <dbReference type="EMBL" id="EEJ52140.1"/>
    </source>
</evidence>
<dbReference type="Gene3D" id="3.40.50.10950">
    <property type="match status" value="1"/>
</dbReference>
<dbReference type="InterPro" id="IPR050500">
    <property type="entry name" value="Phos_Acetyltrans/Butyryltrans"/>
</dbReference>
<sequence length="350" mass="37943">MARKSFIMSEKGENMSFIEDVKAKAKAKQKTIVLPESEDKRVLQAAEQIQKEGFSRLILLGEKEQVEKDAKAWGVDLSGIEIVNPKTYAKLDEYVSTLVELRKSKGMTEEEARKLLTESNTYFGVMMVKKGEADGLVSGANHSTADTLRPSLQILKTKPGTKLVSAFFVMVVPDCEYGEKGTFVFSDCGLNQNPTSEELAAIAESSAESFRFLVGAEPKVAMLSYSTMGSAKHEEVTKVQDATKIVKENNPNLLVDGELQLDAALVESVAKLKAPGSKVAGHANTLIFPDLDAGNIGYKLVQRLAKAEAYGPMTQGIARPVNDLSRGCNVADIVGVVAITAVQCQLYDNN</sequence>
<dbReference type="NCBIfam" id="TIGR00651">
    <property type="entry name" value="pta"/>
    <property type="match status" value="1"/>
</dbReference>
<dbReference type="InterPro" id="IPR012147">
    <property type="entry name" value="P_Ac_Bu_trans"/>
</dbReference>
<dbReference type="GO" id="GO:0008959">
    <property type="term" value="F:phosphate acetyltransferase activity"/>
    <property type="evidence" value="ECO:0007669"/>
    <property type="project" value="UniProtKB-EC"/>
</dbReference>
<evidence type="ECO:0000256" key="6">
    <source>
        <dbReference type="ARBA" id="ARBA00022679"/>
    </source>
</evidence>
<gene>
    <name evidence="10" type="primary">pta</name>
    <name evidence="10" type="ORF">HMPREF6123_0593</name>
</gene>
<dbReference type="PANTHER" id="PTHR43356">
    <property type="entry name" value="PHOSPHATE ACETYLTRANSFERASE"/>
    <property type="match status" value="1"/>
</dbReference>
<dbReference type="FunCoup" id="C2KVS4">
    <property type="interactions" value="104"/>
</dbReference>
<keyword evidence="7 10" id="KW-0012">Acyltransferase</keyword>
<dbReference type="EMBL" id="ACKX01000061">
    <property type="protein sequence ID" value="EEJ52140.1"/>
    <property type="molecule type" value="Genomic_DNA"/>
</dbReference>
<evidence type="ECO:0000256" key="5">
    <source>
        <dbReference type="ARBA" id="ARBA00021528"/>
    </source>
</evidence>
<dbReference type="EC" id="2.3.1.8" evidence="4"/>
<protein>
    <recommendedName>
        <fullName evidence="5">Phosphate acetyltransferase</fullName>
        <ecNumber evidence="4">2.3.1.8</ecNumber>
    </recommendedName>
    <alternativeName>
        <fullName evidence="8">Phosphotransacetylase</fullName>
    </alternativeName>
</protein>
<dbReference type="Gene3D" id="3.40.50.10750">
    <property type="entry name" value="Isocitrate/Isopropylmalate dehydrogenase-like"/>
    <property type="match status" value="1"/>
</dbReference>
<evidence type="ECO:0000259" key="9">
    <source>
        <dbReference type="Pfam" id="PF01515"/>
    </source>
</evidence>
<keyword evidence="6 10" id="KW-0808">Transferase</keyword>
<dbReference type="NCBIfam" id="NF004167">
    <property type="entry name" value="PRK05632.1"/>
    <property type="match status" value="1"/>
</dbReference>
<dbReference type="PIRSF" id="PIRSF000428">
    <property type="entry name" value="P_Ac_trans"/>
    <property type="match status" value="1"/>
</dbReference>
<reference evidence="10 11" key="1">
    <citation type="submission" date="2009-04" db="EMBL/GenBank/DDBJ databases">
        <authorList>
            <person name="Qin X."/>
            <person name="Bachman B."/>
            <person name="Battles P."/>
            <person name="Bell A."/>
            <person name="Bess C."/>
            <person name="Bickham C."/>
            <person name="Chaboub L."/>
            <person name="Chen D."/>
            <person name="Coyle M."/>
            <person name="Deiros D.R."/>
            <person name="Dinh H."/>
            <person name="Forbes L."/>
            <person name="Fowler G."/>
            <person name="Francisco L."/>
            <person name="Fu Q."/>
            <person name="Gubbala S."/>
            <person name="Hale W."/>
            <person name="Han Y."/>
            <person name="Hemphill L."/>
            <person name="Highlander S.K."/>
            <person name="Hirani K."/>
            <person name="Hogues M."/>
            <person name="Jackson L."/>
            <person name="Jakkamsetti A."/>
            <person name="Javaid M."/>
            <person name="Jiang H."/>
            <person name="Korchina V."/>
            <person name="Kovar C."/>
            <person name="Lara F."/>
            <person name="Lee S."/>
            <person name="Mata R."/>
            <person name="Mathew T."/>
            <person name="Moen C."/>
            <person name="Morales K."/>
            <person name="Munidasa M."/>
            <person name="Nazareth L."/>
            <person name="Ngo R."/>
            <person name="Nguyen L."/>
            <person name="Okwuonu G."/>
            <person name="Ongeri F."/>
            <person name="Patil S."/>
            <person name="Petrosino J."/>
            <person name="Pham C."/>
            <person name="Pham P."/>
            <person name="Pu L.-L."/>
            <person name="Puazo M."/>
            <person name="Raj R."/>
            <person name="Reid J."/>
            <person name="Rouhana J."/>
            <person name="Saada N."/>
            <person name="Shang Y."/>
            <person name="Simmons D."/>
            <person name="Thornton R."/>
            <person name="Warren J."/>
            <person name="Weissenberger G."/>
            <person name="Zhang J."/>
            <person name="Zhang L."/>
            <person name="Zhou C."/>
            <person name="Zhu D."/>
            <person name="Muzny D."/>
            <person name="Worley K."/>
            <person name="Gibbs R."/>
        </authorList>
    </citation>
    <scope>NUCLEOTIDE SEQUENCE [LARGE SCALE GENOMIC DNA]</scope>
    <source>
        <strain evidence="10 11">F0268</strain>
    </source>
</reference>
<comment type="caution">
    <text evidence="10">The sequence shown here is derived from an EMBL/GenBank/DDBJ whole genome shotgun (WGS) entry which is preliminary data.</text>
</comment>
<name>C2KVS4_9FIRM</name>
<dbReference type="NCBIfam" id="NF007233">
    <property type="entry name" value="PRK09653.1"/>
    <property type="match status" value="1"/>
</dbReference>
<feature type="domain" description="Phosphate acetyl/butaryl transferase" evidence="9">
    <location>
        <begin position="16"/>
        <end position="341"/>
    </location>
</feature>
<dbReference type="STRING" id="585501.HMPREF6123_0593"/>
<accession>C2KVS4</accession>